<protein>
    <submittedName>
        <fullName evidence="1">Uncharacterized protein</fullName>
    </submittedName>
</protein>
<reference evidence="1" key="1">
    <citation type="journal article" date="2014" name="Front. Microbiol.">
        <title>High frequency of phylogenetically diverse reductive dehalogenase-homologous genes in deep subseafloor sedimentary metagenomes.</title>
        <authorList>
            <person name="Kawai M."/>
            <person name="Futagami T."/>
            <person name="Toyoda A."/>
            <person name="Takaki Y."/>
            <person name="Nishi S."/>
            <person name="Hori S."/>
            <person name="Arai W."/>
            <person name="Tsubouchi T."/>
            <person name="Morono Y."/>
            <person name="Uchiyama I."/>
            <person name="Ito T."/>
            <person name="Fujiyama A."/>
            <person name="Inagaki F."/>
            <person name="Takami H."/>
        </authorList>
    </citation>
    <scope>NUCLEOTIDE SEQUENCE</scope>
    <source>
        <strain evidence="1">Expedition CK06-06</strain>
    </source>
</reference>
<organism evidence="1">
    <name type="scientific">marine sediment metagenome</name>
    <dbReference type="NCBI Taxonomy" id="412755"/>
    <lineage>
        <taxon>unclassified sequences</taxon>
        <taxon>metagenomes</taxon>
        <taxon>ecological metagenomes</taxon>
    </lineage>
</organism>
<sequence>CLLKAVTTAEGKTHFESDCLDKESRDQLGAIFEEEAVLRITPKAFMEGTMDPIPEPTES</sequence>
<name>X1KTK7_9ZZZZ</name>
<dbReference type="AlphaFoldDB" id="X1KTK7"/>
<feature type="non-terminal residue" evidence="1">
    <location>
        <position position="1"/>
    </location>
</feature>
<gene>
    <name evidence="1" type="ORF">S06H3_17790</name>
</gene>
<dbReference type="EMBL" id="BARV01008926">
    <property type="protein sequence ID" value="GAI10018.1"/>
    <property type="molecule type" value="Genomic_DNA"/>
</dbReference>
<evidence type="ECO:0000313" key="1">
    <source>
        <dbReference type="EMBL" id="GAI10018.1"/>
    </source>
</evidence>
<accession>X1KTK7</accession>
<proteinExistence type="predicted"/>
<comment type="caution">
    <text evidence="1">The sequence shown here is derived from an EMBL/GenBank/DDBJ whole genome shotgun (WGS) entry which is preliminary data.</text>
</comment>